<dbReference type="RefSeq" id="XP_001007693.2">
    <property type="nucleotide sequence ID" value="XM_001007693.2"/>
</dbReference>
<keyword evidence="2" id="KW-1133">Transmembrane helix</keyword>
<feature type="coiled-coil region" evidence="1">
    <location>
        <begin position="295"/>
        <end position="322"/>
    </location>
</feature>
<dbReference type="InterPro" id="IPR052994">
    <property type="entry name" value="Tiny_macrocysts_regulators"/>
</dbReference>
<dbReference type="AlphaFoldDB" id="I7M0F0"/>
<dbReference type="InParanoid" id="I7M0F0"/>
<keyword evidence="1" id="KW-0175">Coiled coil</keyword>
<evidence type="ECO:0000256" key="1">
    <source>
        <dbReference type="SAM" id="Coils"/>
    </source>
</evidence>
<dbReference type="GeneID" id="7841866"/>
<dbReference type="PANTHER" id="PTHR31600:SF2">
    <property type="entry name" value="GAMETE ENRICHED GENE 10 PROTEIN-RELATED"/>
    <property type="match status" value="1"/>
</dbReference>
<dbReference type="EMBL" id="GG662853">
    <property type="protein sequence ID" value="EAR87448.2"/>
    <property type="molecule type" value="Genomic_DNA"/>
</dbReference>
<gene>
    <name evidence="3" type="ORF">TTHERM_00061590</name>
</gene>
<dbReference type="KEGG" id="tet:TTHERM_00061590"/>
<organism evidence="3 4">
    <name type="scientific">Tetrahymena thermophila (strain SB210)</name>
    <dbReference type="NCBI Taxonomy" id="312017"/>
    <lineage>
        <taxon>Eukaryota</taxon>
        <taxon>Sar</taxon>
        <taxon>Alveolata</taxon>
        <taxon>Ciliophora</taxon>
        <taxon>Intramacronucleata</taxon>
        <taxon>Oligohymenophorea</taxon>
        <taxon>Hymenostomatida</taxon>
        <taxon>Tetrahymenina</taxon>
        <taxon>Tetrahymenidae</taxon>
        <taxon>Tetrahymena</taxon>
    </lineage>
</organism>
<evidence type="ECO:0000313" key="3">
    <source>
        <dbReference type="EMBL" id="EAR87448.2"/>
    </source>
</evidence>
<dbReference type="PANTHER" id="PTHR31600">
    <property type="entry name" value="TINY MACROCYSTS PROTEIN B-RELATED"/>
    <property type="match status" value="1"/>
</dbReference>
<feature type="transmembrane region" description="Helical" evidence="2">
    <location>
        <begin position="862"/>
        <end position="882"/>
    </location>
</feature>
<keyword evidence="2 3" id="KW-0812">Transmembrane</keyword>
<protein>
    <submittedName>
        <fullName evidence="3">Transmembrane protein, putative</fullName>
    </submittedName>
</protein>
<accession>I7M0F0</accession>
<keyword evidence="2" id="KW-0472">Membrane</keyword>
<reference evidence="4" key="1">
    <citation type="journal article" date="2006" name="PLoS Biol.">
        <title>Macronuclear genome sequence of the ciliate Tetrahymena thermophila, a model eukaryote.</title>
        <authorList>
            <person name="Eisen J.A."/>
            <person name="Coyne R.S."/>
            <person name="Wu M."/>
            <person name="Wu D."/>
            <person name="Thiagarajan M."/>
            <person name="Wortman J.R."/>
            <person name="Badger J.H."/>
            <person name="Ren Q."/>
            <person name="Amedeo P."/>
            <person name="Jones K.M."/>
            <person name="Tallon L.J."/>
            <person name="Delcher A.L."/>
            <person name="Salzberg S.L."/>
            <person name="Silva J.C."/>
            <person name="Haas B.J."/>
            <person name="Majoros W.H."/>
            <person name="Farzad M."/>
            <person name="Carlton J.M."/>
            <person name="Smith R.K. Jr."/>
            <person name="Garg J."/>
            <person name="Pearlman R.E."/>
            <person name="Karrer K.M."/>
            <person name="Sun L."/>
            <person name="Manning G."/>
            <person name="Elde N.C."/>
            <person name="Turkewitz A.P."/>
            <person name="Asai D.J."/>
            <person name="Wilkes D.E."/>
            <person name="Wang Y."/>
            <person name="Cai H."/>
            <person name="Collins K."/>
            <person name="Stewart B.A."/>
            <person name="Lee S.R."/>
            <person name="Wilamowska K."/>
            <person name="Weinberg Z."/>
            <person name="Ruzzo W.L."/>
            <person name="Wloga D."/>
            <person name="Gaertig J."/>
            <person name="Frankel J."/>
            <person name="Tsao C.-C."/>
            <person name="Gorovsky M.A."/>
            <person name="Keeling P.J."/>
            <person name="Waller R.F."/>
            <person name="Patron N.J."/>
            <person name="Cherry J.M."/>
            <person name="Stover N.A."/>
            <person name="Krieger C.J."/>
            <person name="del Toro C."/>
            <person name="Ryder H.F."/>
            <person name="Williamson S.C."/>
            <person name="Barbeau R.A."/>
            <person name="Hamilton E.P."/>
            <person name="Orias E."/>
        </authorList>
    </citation>
    <scope>NUCLEOTIDE SEQUENCE [LARGE SCALE GENOMIC DNA]</scope>
    <source>
        <strain evidence="4">SB210</strain>
    </source>
</reference>
<evidence type="ECO:0000256" key="2">
    <source>
        <dbReference type="SAM" id="Phobius"/>
    </source>
</evidence>
<dbReference type="Proteomes" id="UP000009168">
    <property type="component" value="Unassembled WGS sequence"/>
</dbReference>
<proteinExistence type="predicted"/>
<keyword evidence="4" id="KW-1185">Reference proteome</keyword>
<evidence type="ECO:0000313" key="4">
    <source>
        <dbReference type="Proteomes" id="UP000009168"/>
    </source>
</evidence>
<name>I7M0F0_TETTS</name>
<sequence length="922" mass="108968">MISKLAKQNNFNQNLKHLCDQYFYVISSDEKLKLEIKTQKNSISEEIVRILNEQDSCAVYISLLQKENQIVKVSQNFEKVFINYSNSSIIGKTLNFILPKRFQDPHQNMLKGYSERTSFTKNLKKHPMQLGVDSEGYAIPYQLKLQNHQIGNDDIGLCGQIKKLNSNNRYYMSLFYNEEIKNYEILTVSQNFYSAIFSKGHFSNQELNKINPVSIMPILQFYLKSQESYLSYESIVVESVNEIYKKQNRNISFFENRDLDKKQIFFGVINQYRYQNKYVCMIQIEIENMQLILSSQLKQEVLEAFQKEFEQLEDAIQEQSSTSLDEIYKNCIQLKDKHFSQRIFQTNKLLQESQQDLNKGFAQMNFQENQNIIYNKQQQANQLLCKTNSPSIQELMDFDQLASQRRGLNIEQNIIQITSPQFSTDKTLQLLQSYKNNFEQEGTPQNYTSRYEFKLNPYYLKQQSLELNQENDRIKNIYQQQYSTSRGILSDSKLENNYMYNYIQENPTDISPDKFAISNQNFTQVAQIQLKAIQQNQKSGKQNQQSQQQQQQQQQFNLENIKEQSNMNIFQLKNRINTYLGFNLINLLGDLSSNKQNYYLEQQGLIELYDNFDKVRSSLIDINQLSNDKLTSDLNEKLTFLLLQFYSISVYFYFKLQSQNIQDNSTFQGILNDSQYQVKYLEQLQYVSISAKFQPQQFNRDAANYITINQNTYKSQNSIILNKLLEYQNFFSSQSTKKQKIYEDYLVKILESDACTAIFKYPQYLTDDFQINQQDCIEQNNGIFQQGLITAIKSIFDIEKQIINIILINPNQEAFSYLNQLQQAYQLDEFFQTNQSISQIFELLKNFILLQTNSILNEVSSIYILLFALQTMIIALVIYLGWFKYFKLMQNQLIESKRILLIIDEEILLQNNKIVQYFNKKF</sequence>